<dbReference type="GO" id="GO:0005886">
    <property type="term" value="C:plasma membrane"/>
    <property type="evidence" value="ECO:0007669"/>
    <property type="project" value="UniProtKB-SubCell"/>
</dbReference>
<keyword evidence="6 8" id="KW-0472">Membrane</keyword>
<dbReference type="InterPro" id="IPR003593">
    <property type="entry name" value="AAA+_ATPase"/>
</dbReference>
<evidence type="ECO:0000256" key="3">
    <source>
        <dbReference type="ARBA" id="ARBA00022741"/>
    </source>
</evidence>
<protein>
    <submittedName>
        <fullName evidence="11">ATP-binding cassette domain-containing protein</fullName>
    </submittedName>
</protein>
<feature type="transmembrane region" description="Helical" evidence="8">
    <location>
        <begin position="155"/>
        <end position="174"/>
    </location>
</feature>
<dbReference type="InterPro" id="IPR027417">
    <property type="entry name" value="P-loop_NTPase"/>
</dbReference>
<keyword evidence="4 11" id="KW-0067">ATP-binding</keyword>
<feature type="transmembrane region" description="Helical" evidence="8">
    <location>
        <begin position="131"/>
        <end position="149"/>
    </location>
</feature>
<evidence type="ECO:0000256" key="8">
    <source>
        <dbReference type="SAM" id="Phobius"/>
    </source>
</evidence>
<feature type="region of interest" description="Disordered" evidence="7">
    <location>
        <begin position="318"/>
        <end position="338"/>
    </location>
</feature>
<evidence type="ECO:0000256" key="6">
    <source>
        <dbReference type="ARBA" id="ARBA00023136"/>
    </source>
</evidence>
<name>A0A939DVV9_9MICO</name>
<feature type="domain" description="ABC transmembrane type-1" evidence="10">
    <location>
        <begin position="18"/>
        <end position="296"/>
    </location>
</feature>
<dbReference type="PROSITE" id="PS50929">
    <property type="entry name" value="ABC_TM1F"/>
    <property type="match status" value="1"/>
</dbReference>
<proteinExistence type="predicted"/>
<dbReference type="SUPFAM" id="SSF52540">
    <property type="entry name" value="P-loop containing nucleoside triphosphate hydrolases"/>
    <property type="match status" value="1"/>
</dbReference>
<evidence type="ECO:0000313" key="11">
    <source>
        <dbReference type="EMBL" id="MBN8205964.1"/>
    </source>
</evidence>
<dbReference type="GO" id="GO:0140359">
    <property type="term" value="F:ABC-type transporter activity"/>
    <property type="evidence" value="ECO:0007669"/>
    <property type="project" value="InterPro"/>
</dbReference>
<dbReference type="Pfam" id="PF00005">
    <property type="entry name" value="ABC_tran"/>
    <property type="match status" value="1"/>
</dbReference>
<feature type="domain" description="ABC transporter" evidence="9">
    <location>
        <begin position="343"/>
        <end position="559"/>
    </location>
</feature>
<dbReference type="InterPro" id="IPR003439">
    <property type="entry name" value="ABC_transporter-like_ATP-bd"/>
</dbReference>
<dbReference type="Proteomes" id="UP000664385">
    <property type="component" value="Unassembled WGS sequence"/>
</dbReference>
<comment type="caution">
    <text evidence="11">The sequence shown here is derived from an EMBL/GenBank/DDBJ whole genome shotgun (WGS) entry which is preliminary data.</text>
</comment>
<organism evidence="11 12">
    <name type="scientific">Microbacterium esteraromaticum</name>
    <dbReference type="NCBI Taxonomy" id="57043"/>
    <lineage>
        <taxon>Bacteria</taxon>
        <taxon>Bacillati</taxon>
        <taxon>Actinomycetota</taxon>
        <taxon>Actinomycetes</taxon>
        <taxon>Micrococcales</taxon>
        <taxon>Microbacteriaceae</taxon>
        <taxon>Microbacterium</taxon>
    </lineage>
</organism>
<dbReference type="PROSITE" id="PS50893">
    <property type="entry name" value="ABC_TRANSPORTER_2"/>
    <property type="match status" value="1"/>
</dbReference>
<dbReference type="InterPro" id="IPR036640">
    <property type="entry name" value="ABC1_TM_sf"/>
</dbReference>
<comment type="subcellular location">
    <subcellularLocation>
        <location evidence="1">Cell membrane</location>
        <topology evidence="1">Multi-pass membrane protein</topology>
    </subcellularLocation>
</comment>
<dbReference type="InterPro" id="IPR011527">
    <property type="entry name" value="ABC1_TM_dom"/>
</dbReference>
<evidence type="ECO:0000313" key="12">
    <source>
        <dbReference type="Proteomes" id="UP000664385"/>
    </source>
</evidence>
<keyword evidence="5 8" id="KW-1133">Transmembrane helix</keyword>
<dbReference type="InterPro" id="IPR039421">
    <property type="entry name" value="Type_1_exporter"/>
</dbReference>
<dbReference type="Gene3D" id="1.20.1560.10">
    <property type="entry name" value="ABC transporter type 1, transmembrane domain"/>
    <property type="match status" value="1"/>
</dbReference>
<evidence type="ECO:0000259" key="10">
    <source>
        <dbReference type="PROSITE" id="PS50929"/>
    </source>
</evidence>
<keyword evidence="3" id="KW-0547">Nucleotide-binding</keyword>
<evidence type="ECO:0000256" key="7">
    <source>
        <dbReference type="SAM" id="MobiDB-lite"/>
    </source>
</evidence>
<dbReference type="GO" id="GO:0016887">
    <property type="term" value="F:ATP hydrolysis activity"/>
    <property type="evidence" value="ECO:0007669"/>
    <property type="project" value="InterPro"/>
</dbReference>
<evidence type="ECO:0000256" key="2">
    <source>
        <dbReference type="ARBA" id="ARBA00022692"/>
    </source>
</evidence>
<dbReference type="AlphaFoldDB" id="A0A939DVV9"/>
<dbReference type="CDD" id="cd03228">
    <property type="entry name" value="ABCC_MRP_Like"/>
    <property type="match status" value="1"/>
</dbReference>
<keyword evidence="2 8" id="KW-0812">Transmembrane</keyword>
<dbReference type="EMBL" id="JAEMWU010000001">
    <property type="protein sequence ID" value="MBN8205964.1"/>
    <property type="molecule type" value="Genomic_DNA"/>
</dbReference>
<dbReference type="PANTHER" id="PTHR24221:SF590">
    <property type="entry name" value="COMPONENT LINKED WITH THE ASSEMBLY OF CYTOCHROME' TRANSPORT TRANSMEMBRANE ATP-BINDING PROTEIN ABC TRANSPORTER CYDD-RELATED"/>
    <property type="match status" value="1"/>
</dbReference>
<gene>
    <name evidence="11" type="ORF">JF543_08315</name>
</gene>
<evidence type="ECO:0000256" key="1">
    <source>
        <dbReference type="ARBA" id="ARBA00004651"/>
    </source>
</evidence>
<evidence type="ECO:0000256" key="4">
    <source>
        <dbReference type="ARBA" id="ARBA00022840"/>
    </source>
</evidence>
<dbReference type="SMART" id="SM00382">
    <property type="entry name" value="AAA"/>
    <property type="match status" value="1"/>
</dbReference>
<reference evidence="11" key="1">
    <citation type="submission" date="2020-12" db="EMBL/GenBank/DDBJ databases">
        <title>PHA producing bacteria isolated from mangrove.</title>
        <authorList>
            <person name="Zheng W."/>
            <person name="Yu S."/>
            <person name="Huang Y."/>
        </authorList>
    </citation>
    <scope>NUCLEOTIDE SEQUENCE</scope>
    <source>
        <strain evidence="11">GN8-5</strain>
    </source>
</reference>
<evidence type="ECO:0000259" key="9">
    <source>
        <dbReference type="PROSITE" id="PS50893"/>
    </source>
</evidence>
<feature type="transmembrane region" description="Helical" evidence="8">
    <location>
        <begin position="53"/>
        <end position="73"/>
    </location>
</feature>
<dbReference type="PROSITE" id="PS00211">
    <property type="entry name" value="ABC_TRANSPORTER_1"/>
    <property type="match status" value="1"/>
</dbReference>
<sequence>MIVRELWREAARSPALLAGAVLCLLLASATYLAQAFAIAGALAAVVSGDGSRVLAALAAIVGVAVVRMLLMLLQDTLASHLGGHVRVVLRRRTLRTALTATRLHDPTGRDGAMRAALTDGVDGTDAYVSKYIPALALVFLACPMVIAILVVVNPWAGLSAGLAVALALIGPLAWKRMMARRGLDHWDSYEALGADYLDALRGMAMLRALGDVPGTRARLQERSEALRRATERVMRGSLAETGVIDVAIQGGTVAAIMIAVVQAASGQPPAFETYLVLLLASEAFRPIRDLSRQWHAGFLGLTAVPALRSLGAFHADPPTAPAAEPLASDRPRPAGLRGPADRLDVRGVRYRYPTGDADVLDGVDLVARTGTLTAIVGASGAGKSTLLDVLLGLIRPHEGSSTLDGRPLRPDDVAVLSQRPVLFAGTVRENLCVTGARTDAELVDACRAAGVLDEVRELPGGFDAVVSEAGMSLSGGQRQRLALARALLARRPVLLVDEPTSALDAARAADVMTTLRHVAEDRIVVMVTHRVEDLRSTDIVVRLAHGRTTPVDYAQEVPV</sequence>
<accession>A0A939DVV9</accession>
<dbReference type="PANTHER" id="PTHR24221">
    <property type="entry name" value="ATP-BINDING CASSETTE SUB-FAMILY B"/>
    <property type="match status" value="1"/>
</dbReference>
<evidence type="ECO:0000256" key="5">
    <source>
        <dbReference type="ARBA" id="ARBA00022989"/>
    </source>
</evidence>
<dbReference type="Gene3D" id="3.40.50.300">
    <property type="entry name" value="P-loop containing nucleotide triphosphate hydrolases"/>
    <property type="match status" value="1"/>
</dbReference>
<dbReference type="GO" id="GO:0005524">
    <property type="term" value="F:ATP binding"/>
    <property type="evidence" value="ECO:0007669"/>
    <property type="project" value="UniProtKB-KW"/>
</dbReference>
<dbReference type="Pfam" id="PF00664">
    <property type="entry name" value="ABC_membrane"/>
    <property type="match status" value="1"/>
</dbReference>
<dbReference type="InterPro" id="IPR017871">
    <property type="entry name" value="ABC_transporter-like_CS"/>
</dbReference>
<dbReference type="SUPFAM" id="SSF90123">
    <property type="entry name" value="ABC transporter transmembrane region"/>
    <property type="match status" value="1"/>
</dbReference>